<protein>
    <submittedName>
        <fullName evidence="2">GTP-binding protein LepA</fullName>
        <ecNumber evidence="2">3.6.5.-</ecNumber>
    </submittedName>
</protein>
<dbReference type="InterPro" id="IPR000795">
    <property type="entry name" value="T_Tr_GTP-bd_dom"/>
</dbReference>
<dbReference type="PROSITE" id="PS51722">
    <property type="entry name" value="G_TR_2"/>
    <property type="match status" value="1"/>
</dbReference>
<dbReference type="Pfam" id="PF00009">
    <property type="entry name" value="GTP_EFTU"/>
    <property type="match status" value="1"/>
</dbReference>
<dbReference type="SUPFAM" id="SSF52540">
    <property type="entry name" value="P-loop containing nucleoside triphosphate hydrolases"/>
    <property type="match status" value="1"/>
</dbReference>
<feature type="domain" description="Tr-type G" evidence="1">
    <location>
        <begin position="1"/>
        <end position="147"/>
    </location>
</feature>
<evidence type="ECO:0000313" key="2">
    <source>
        <dbReference type="EMBL" id="SUG30621.1"/>
    </source>
</evidence>
<evidence type="ECO:0000259" key="1">
    <source>
        <dbReference type="PROSITE" id="PS51722"/>
    </source>
</evidence>
<organism evidence="2 3">
    <name type="scientific">Salmonella enterica subsp. arizonae</name>
    <dbReference type="NCBI Taxonomy" id="59203"/>
    <lineage>
        <taxon>Bacteria</taxon>
        <taxon>Pseudomonadati</taxon>
        <taxon>Pseudomonadota</taxon>
        <taxon>Gammaproteobacteria</taxon>
        <taxon>Enterobacterales</taxon>
        <taxon>Enterobacteriaceae</taxon>
        <taxon>Salmonella</taxon>
    </lineage>
</organism>
<accession>A0A379SPH7</accession>
<dbReference type="NCBIfam" id="TIGR00231">
    <property type="entry name" value="small_GTP"/>
    <property type="match status" value="1"/>
</dbReference>
<dbReference type="Proteomes" id="UP000255443">
    <property type="component" value="Unassembled WGS sequence"/>
</dbReference>
<dbReference type="InterPro" id="IPR005225">
    <property type="entry name" value="Small_GTP-bd"/>
</dbReference>
<dbReference type="PRINTS" id="PR00315">
    <property type="entry name" value="ELONGATNFCT"/>
</dbReference>
<dbReference type="Gene3D" id="3.40.50.300">
    <property type="entry name" value="P-loop containing nucleotide triphosphate hydrolases"/>
    <property type="match status" value="1"/>
</dbReference>
<dbReference type="GO" id="GO:0005525">
    <property type="term" value="F:GTP binding"/>
    <property type="evidence" value="ECO:0007669"/>
    <property type="project" value="InterPro"/>
</dbReference>
<dbReference type="AlphaFoldDB" id="A0A379SPH7"/>
<dbReference type="GO" id="GO:0045727">
    <property type="term" value="P:positive regulation of translation"/>
    <property type="evidence" value="ECO:0007669"/>
    <property type="project" value="TreeGrafter"/>
</dbReference>
<dbReference type="GO" id="GO:0043022">
    <property type="term" value="F:ribosome binding"/>
    <property type="evidence" value="ECO:0007669"/>
    <property type="project" value="TreeGrafter"/>
</dbReference>
<gene>
    <name evidence="2" type="primary">lepA_4</name>
    <name evidence="2" type="ORF">NCTC7303_02847</name>
</gene>
<proteinExistence type="predicted"/>
<dbReference type="EC" id="3.6.5.-" evidence="2"/>
<dbReference type="PANTHER" id="PTHR43512:SF4">
    <property type="entry name" value="TRANSLATION FACTOR GUF1 HOMOLOG, CHLOROPLASTIC"/>
    <property type="match status" value="1"/>
</dbReference>
<reference evidence="2 3" key="1">
    <citation type="submission" date="2018-06" db="EMBL/GenBank/DDBJ databases">
        <authorList>
            <consortium name="Pathogen Informatics"/>
            <person name="Doyle S."/>
        </authorList>
    </citation>
    <scope>NUCLEOTIDE SEQUENCE [LARGE SCALE GENOMIC DNA]</scope>
    <source>
        <strain evidence="2 3">NCTC7303</strain>
    </source>
</reference>
<dbReference type="EMBL" id="UGXC01000002">
    <property type="protein sequence ID" value="SUG30621.1"/>
    <property type="molecule type" value="Genomic_DNA"/>
</dbReference>
<dbReference type="GO" id="GO:0003924">
    <property type="term" value="F:GTPase activity"/>
    <property type="evidence" value="ECO:0007669"/>
    <property type="project" value="InterPro"/>
</dbReference>
<evidence type="ECO:0000313" key="3">
    <source>
        <dbReference type="Proteomes" id="UP000255443"/>
    </source>
</evidence>
<dbReference type="PANTHER" id="PTHR43512">
    <property type="entry name" value="TRANSLATION FACTOR GUF1-RELATED"/>
    <property type="match status" value="1"/>
</dbReference>
<name>A0A379SPH7_SALER</name>
<dbReference type="InterPro" id="IPR006297">
    <property type="entry name" value="EF-4"/>
</dbReference>
<dbReference type="InterPro" id="IPR027417">
    <property type="entry name" value="P-loop_NTPase"/>
</dbReference>
<sequence>MSGGITIKAQSVTLDFKASDGETYQLNFIDTPGHVDFSYEVSRSLAACEGALLVVDAGQGVEAQTLANCYTAMEMDLEVVPVLNKIDLPAADPERVAEEIEDIVGIDATGRGTLLRQNGCWRDWMFWNVWFATSRRRKATRTVRYRR</sequence>
<keyword evidence="2" id="KW-0378">Hydrolase</keyword>